<comment type="caution">
    <text evidence="4">The sequence shown here is derived from an EMBL/GenBank/DDBJ whole genome shotgun (WGS) entry which is preliminary data.</text>
</comment>
<dbReference type="OrthoDB" id="3190888at2759"/>
<proteinExistence type="predicted"/>
<keyword evidence="2" id="KW-0812">Transmembrane</keyword>
<accession>A0A8H5HNB1</accession>
<evidence type="ECO:0000256" key="2">
    <source>
        <dbReference type="SAM" id="Phobius"/>
    </source>
</evidence>
<reference evidence="4 5" key="1">
    <citation type="journal article" date="2020" name="ISME J.">
        <title>Uncovering the hidden diversity of litter-decomposition mechanisms in mushroom-forming fungi.</title>
        <authorList>
            <person name="Floudas D."/>
            <person name="Bentzer J."/>
            <person name="Ahren D."/>
            <person name="Johansson T."/>
            <person name="Persson P."/>
            <person name="Tunlid A."/>
        </authorList>
    </citation>
    <scope>NUCLEOTIDE SEQUENCE [LARGE SCALE GENOMIC DNA]</scope>
    <source>
        <strain evidence="4 5">CBS 661.87</strain>
    </source>
</reference>
<sequence>MPGVNLTAPTIFKTEVALAAIVGILVKACYAMRVWRFSNRNILVTGVIRKSLIEPPKAYVVKSFELKLTRLTSFMWNKFSLTPKLRIYAAFSLASGVLTDIITAGALSFFLRRMRTGFKTSDSLVNKLTVYAINTGALTGAISLTTLLLYNLRPNDFYFMAFYFVLAKFYAISLLCTLNTRKSIRGKGTDQEKTPSKVIHGRGNSFYMVDVNTQSARPMVRSHTESQIKSIEIGALHVETKQESRGGRITPGYSPDPSSTSSWMR</sequence>
<dbReference type="EMBL" id="JAACJP010000003">
    <property type="protein sequence ID" value="KAF5386246.1"/>
    <property type="molecule type" value="Genomic_DNA"/>
</dbReference>
<evidence type="ECO:0000259" key="3">
    <source>
        <dbReference type="Pfam" id="PF20152"/>
    </source>
</evidence>
<feature type="transmembrane region" description="Helical" evidence="2">
    <location>
        <begin position="87"/>
        <end position="111"/>
    </location>
</feature>
<evidence type="ECO:0000313" key="5">
    <source>
        <dbReference type="Proteomes" id="UP000565441"/>
    </source>
</evidence>
<feature type="region of interest" description="Disordered" evidence="1">
    <location>
        <begin position="240"/>
        <end position="265"/>
    </location>
</feature>
<protein>
    <recommendedName>
        <fullName evidence="3">DUF6534 domain-containing protein</fullName>
    </recommendedName>
</protein>
<dbReference type="InterPro" id="IPR045339">
    <property type="entry name" value="DUF6534"/>
</dbReference>
<gene>
    <name evidence="4" type="ORF">D9615_002659</name>
</gene>
<keyword evidence="2" id="KW-0472">Membrane</keyword>
<keyword evidence="5" id="KW-1185">Reference proteome</keyword>
<dbReference type="PANTHER" id="PTHR40465:SF1">
    <property type="entry name" value="DUF6534 DOMAIN-CONTAINING PROTEIN"/>
    <property type="match status" value="1"/>
</dbReference>
<feature type="transmembrane region" description="Helical" evidence="2">
    <location>
        <begin position="157"/>
        <end position="178"/>
    </location>
</feature>
<evidence type="ECO:0000313" key="4">
    <source>
        <dbReference type="EMBL" id="KAF5386246.1"/>
    </source>
</evidence>
<feature type="transmembrane region" description="Helical" evidence="2">
    <location>
        <begin position="131"/>
        <end position="151"/>
    </location>
</feature>
<evidence type="ECO:0000256" key="1">
    <source>
        <dbReference type="SAM" id="MobiDB-lite"/>
    </source>
</evidence>
<keyword evidence="2" id="KW-1133">Transmembrane helix</keyword>
<dbReference type="Proteomes" id="UP000565441">
    <property type="component" value="Unassembled WGS sequence"/>
</dbReference>
<organism evidence="4 5">
    <name type="scientific">Tricholomella constricta</name>
    <dbReference type="NCBI Taxonomy" id="117010"/>
    <lineage>
        <taxon>Eukaryota</taxon>
        <taxon>Fungi</taxon>
        <taxon>Dikarya</taxon>
        <taxon>Basidiomycota</taxon>
        <taxon>Agaricomycotina</taxon>
        <taxon>Agaricomycetes</taxon>
        <taxon>Agaricomycetidae</taxon>
        <taxon>Agaricales</taxon>
        <taxon>Tricholomatineae</taxon>
        <taxon>Lyophyllaceae</taxon>
        <taxon>Tricholomella</taxon>
    </lineage>
</organism>
<dbReference type="PANTHER" id="PTHR40465">
    <property type="entry name" value="CHROMOSOME 1, WHOLE GENOME SHOTGUN SEQUENCE"/>
    <property type="match status" value="1"/>
</dbReference>
<feature type="transmembrane region" description="Helical" evidence="2">
    <location>
        <begin position="16"/>
        <end position="35"/>
    </location>
</feature>
<feature type="compositionally biased region" description="Polar residues" evidence="1">
    <location>
        <begin position="256"/>
        <end position="265"/>
    </location>
</feature>
<dbReference type="Pfam" id="PF20152">
    <property type="entry name" value="DUF6534"/>
    <property type="match status" value="1"/>
</dbReference>
<feature type="domain" description="DUF6534" evidence="3">
    <location>
        <begin position="97"/>
        <end position="183"/>
    </location>
</feature>
<dbReference type="AlphaFoldDB" id="A0A8H5HNB1"/>
<name>A0A8H5HNB1_9AGAR</name>